<dbReference type="VEuPathDB" id="TriTrypDB:LdCL_310030700"/>
<dbReference type="VEuPathDB" id="TriTrypDB:LdBPK_312270.1"/>
<protein>
    <submittedName>
        <fullName evidence="2">Uncharacterized protein</fullName>
    </submittedName>
</protein>
<evidence type="ECO:0000256" key="1">
    <source>
        <dbReference type="SAM" id="MobiDB-lite"/>
    </source>
</evidence>
<dbReference type="EMBL" id="CP029530">
    <property type="protein sequence ID" value="AYU81434.1"/>
    <property type="molecule type" value="Genomic_DNA"/>
</dbReference>
<sequence>MGVTCTREKGVVSSSAVIRFGLTRRCSHVERTERPKSFTRETSCRHRSATRARADVCVGCDNSSEALRAVDTVTVPAPEPIEAPLLPSCAERLSSNRNRCHGSTAETTATPSFLVAETPTATRYSMYHIPGGEDDNSYTLVPFKSMYCLPRTTELEPDNFRAMVTHSHAAAAEAPSTEATAYNLKGDDGREKKDAASPKTVSRKAFGTASRTFSRQSLRALRRGFSFGIVSDCADDLVLRHADEMSCMSSVEYGLVRQQESHTDSASCWEVSSIFPRVTISTEADESSSTVLTSQSTLSRRHTFGVMMPTGHSQVVEHTEDGGAWEPALVSPSVRLDARRSWQKQKSSMTVTNLTEEVVVQGGAFPLQDRHHHRHHVGRHCHLVGAAAAVPPRASSHARSKVGRQWPQPIMEGPKSNLSRSRPFNVEATLGYSVRSARFVPSPDWERVCVNEEEKLRLAQVLAAHQQRLKKWKRAQAARWNALSL</sequence>
<dbReference type="Proteomes" id="UP000274082">
    <property type="component" value="Chromosome 31"/>
</dbReference>
<dbReference type="AlphaFoldDB" id="A0A3S7X4Q7"/>
<dbReference type="VEuPathDB" id="TriTrypDB:LDHU3_31.4040"/>
<dbReference type="OrthoDB" id="265773at2759"/>
<evidence type="ECO:0000313" key="2">
    <source>
        <dbReference type="EMBL" id="AYU81434.1"/>
    </source>
</evidence>
<keyword evidence="3" id="KW-1185">Reference proteome</keyword>
<proteinExistence type="predicted"/>
<gene>
    <name evidence="2" type="ORF">LdCL_310030700</name>
</gene>
<feature type="region of interest" description="Disordered" evidence="1">
    <location>
        <begin position="399"/>
        <end position="419"/>
    </location>
</feature>
<accession>A0A3S7X4Q7</accession>
<reference evidence="2 3" key="1">
    <citation type="journal article" date="2018" name="Sci. Rep.">
        <title>A complete Leishmania donovani reference genome identifies novel genetic variations associated with virulence.</title>
        <authorList>
            <person name="Lypaczewski P."/>
            <person name="Hoshizaki J."/>
            <person name="Zhang W.-W."/>
            <person name="McCall L.-I."/>
            <person name="Torcivia-Rodriguez J."/>
            <person name="Simonyan V."/>
            <person name="Kaur A."/>
            <person name="Dewar K."/>
            <person name="Matlashewski G."/>
        </authorList>
    </citation>
    <scope>NUCLEOTIDE SEQUENCE [LARGE SCALE GENOMIC DNA]</scope>
    <source>
        <strain evidence="2 3">LdCL</strain>
    </source>
</reference>
<organism evidence="2 3">
    <name type="scientific">Leishmania donovani</name>
    <dbReference type="NCBI Taxonomy" id="5661"/>
    <lineage>
        <taxon>Eukaryota</taxon>
        <taxon>Discoba</taxon>
        <taxon>Euglenozoa</taxon>
        <taxon>Kinetoplastea</taxon>
        <taxon>Metakinetoplastina</taxon>
        <taxon>Trypanosomatida</taxon>
        <taxon>Trypanosomatidae</taxon>
        <taxon>Leishmaniinae</taxon>
        <taxon>Leishmania</taxon>
    </lineage>
</organism>
<name>A0A3S7X4Q7_LEIDO</name>
<evidence type="ECO:0000313" key="3">
    <source>
        <dbReference type="Proteomes" id="UP000274082"/>
    </source>
</evidence>